<evidence type="ECO:0000256" key="2">
    <source>
        <dbReference type="ARBA" id="ARBA00022649"/>
    </source>
</evidence>
<dbReference type="AlphaFoldDB" id="A0AAE3NS59"/>
<dbReference type="Proteomes" id="UP001220964">
    <property type="component" value="Unassembled WGS sequence"/>
</dbReference>
<reference evidence="3" key="1">
    <citation type="submission" date="2023-03" db="EMBL/GenBank/DDBJ databases">
        <title>Multiphase analysis and comparison of six strains from genera Psychromarinibacter, Lutimaribacter, and Maritimibacter, including a novel species: Psychromarinibacter sediminicola sp. nov.</title>
        <authorList>
            <person name="Wang Y.-H."/>
            <person name="Ye M.-Q."/>
            <person name="Du Z.-J."/>
        </authorList>
    </citation>
    <scope>NUCLEOTIDE SEQUENCE</scope>
    <source>
        <strain evidence="3">C21-152</strain>
    </source>
</reference>
<evidence type="ECO:0000256" key="1">
    <source>
        <dbReference type="ARBA" id="ARBA00006226"/>
    </source>
</evidence>
<keyword evidence="4" id="KW-1185">Reference proteome</keyword>
<organism evidence="3 4">
    <name type="scientific">Psychromarinibacter sediminicola</name>
    <dbReference type="NCBI Taxonomy" id="3033385"/>
    <lineage>
        <taxon>Bacteria</taxon>
        <taxon>Pseudomonadati</taxon>
        <taxon>Pseudomonadota</taxon>
        <taxon>Alphaproteobacteria</taxon>
        <taxon>Rhodobacterales</taxon>
        <taxon>Paracoccaceae</taxon>
        <taxon>Psychromarinibacter</taxon>
    </lineage>
</organism>
<accession>A0AAE3NS59</accession>
<name>A0AAE3NS59_9RHOB</name>
<dbReference type="PANTHER" id="PTHR33755">
    <property type="entry name" value="TOXIN PARE1-RELATED"/>
    <property type="match status" value="1"/>
</dbReference>
<comment type="caution">
    <text evidence="3">The sequence shown here is derived from an EMBL/GenBank/DDBJ whole genome shotgun (WGS) entry which is preliminary data.</text>
</comment>
<evidence type="ECO:0000313" key="4">
    <source>
        <dbReference type="Proteomes" id="UP001220964"/>
    </source>
</evidence>
<keyword evidence="2" id="KW-1277">Toxin-antitoxin system</keyword>
<dbReference type="Gene3D" id="3.30.2310.20">
    <property type="entry name" value="RelE-like"/>
    <property type="match status" value="1"/>
</dbReference>
<comment type="similarity">
    <text evidence="1">Belongs to the RelE toxin family.</text>
</comment>
<dbReference type="Pfam" id="PF05016">
    <property type="entry name" value="ParE_toxin"/>
    <property type="match status" value="1"/>
</dbReference>
<dbReference type="InterPro" id="IPR035093">
    <property type="entry name" value="RelE/ParE_toxin_dom_sf"/>
</dbReference>
<evidence type="ECO:0000313" key="3">
    <source>
        <dbReference type="EMBL" id="MDF0599552.1"/>
    </source>
</evidence>
<proteinExistence type="inferred from homology"/>
<dbReference type="PANTHER" id="PTHR33755:SF6">
    <property type="entry name" value="PLASMID STABILIZATION SYSTEM PROTEIN"/>
    <property type="match status" value="1"/>
</dbReference>
<dbReference type="InterPro" id="IPR007712">
    <property type="entry name" value="RelE/ParE_toxin"/>
</dbReference>
<dbReference type="EMBL" id="JARGYC010000003">
    <property type="protein sequence ID" value="MDF0599552.1"/>
    <property type="molecule type" value="Genomic_DNA"/>
</dbReference>
<sequence length="97" mass="10684">MRIVWHPDAEADLEAGLQRSAGFGAATAMRLLARVDAAVGHLAEHPQMARPGRVDGTRELVLRGFPYILVYRADPESVTILAVRHAARDWPRSFPNA</sequence>
<dbReference type="InterPro" id="IPR051803">
    <property type="entry name" value="TA_system_RelE-like_toxin"/>
</dbReference>
<protein>
    <submittedName>
        <fullName evidence="3">Type II toxin-antitoxin system RelE/ParE family toxin</fullName>
    </submittedName>
</protein>
<dbReference type="RefSeq" id="WP_275565695.1">
    <property type="nucleotide sequence ID" value="NZ_JARGYC010000003.1"/>
</dbReference>
<gene>
    <name evidence="3" type="ORF">P1J78_02300</name>
</gene>